<dbReference type="EMBL" id="JANFNH010000003">
    <property type="protein sequence ID" value="MCQ4041510.1"/>
    <property type="molecule type" value="Genomic_DNA"/>
</dbReference>
<protein>
    <submittedName>
        <fullName evidence="1">Tetratricopeptide repeat protein</fullName>
    </submittedName>
</protein>
<dbReference type="InterPro" id="IPR027417">
    <property type="entry name" value="P-loop_NTPase"/>
</dbReference>
<evidence type="ECO:0000313" key="1">
    <source>
        <dbReference type="EMBL" id="MCQ4041510.1"/>
    </source>
</evidence>
<reference evidence="1 2" key="1">
    <citation type="submission" date="2022-06" db="EMBL/GenBank/DDBJ databases">
        <title>Draft genome sequence of type strain Streptomyces rubrisoli DSM 42083.</title>
        <authorList>
            <person name="Duangmal K."/>
            <person name="Klaysubun C."/>
        </authorList>
    </citation>
    <scope>NUCLEOTIDE SEQUENCE [LARGE SCALE GENOMIC DNA]</scope>
    <source>
        <strain evidence="1 2">DSM 42083</strain>
    </source>
</reference>
<dbReference type="PANTHER" id="PTHR47691:SF3">
    <property type="entry name" value="HTH-TYPE TRANSCRIPTIONAL REGULATOR RV0890C-RELATED"/>
    <property type="match status" value="1"/>
</dbReference>
<keyword evidence="2" id="KW-1185">Reference proteome</keyword>
<dbReference type="Pfam" id="PF13424">
    <property type="entry name" value="TPR_12"/>
    <property type="match status" value="1"/>
</dbReference>
<sequence>MVEPVSLGAVSAMLGAAYAGMGNEAGKRATQLIGGLARRIVGREVTAPQTVSEREGLARQLFEGARGDDQHARALAELAALVHGTLSHPAVRRQPQLPGAVTLFSDRQEPMRQLDREASRKFDGRPRRVLLHGPEGIGSSALAVQWGWRELRRFPDGQLYVDLGGRALDAAVAVHRALSELGLSDEEVPPGLEDRTNLFRDLVTDLRLLVVLDHAHSAAQVGPLLASEPGVFTIVVAHRRLPGLDAVPIEVEPLSRKYAVQLLTDIAGRKAVDRARGTLPSVLARCAGSPYALWAVAPRLTAPPHEEAGSTMAVHDPVRTHAEDVYSRLSPDAALVYRRAALWPWPALSPAAAAAAAEVTESAAAGLLEELEALRLLEPVGSGRFRYRPAVRRHAEETAAREDGIADCRKAVRRTVEWYLDFAVRAGRAALRQSWRVGRAANELAPGDYPSPGEALAALVGELDNLVQAVLAAKEFELGDTACQLCEALWAAQLKDGRHEEVLPALRAAVDVAGQLPPGGLMAGRMHTLLAMALIPSRRFAEAETAARAAAEAERQADHLRGAATATETLGLVRLAQWRFHDAYELFTEADRILDGIGEDDLGFADVPRARALLRRHRGRALRGLDNWAESEEELTAALGFFRETQEPYNTARTLTDLAETYVLAGRRPDALPLIDEAIDALVNENAHYHVAHLRALRESCVSEPNRSP</sequence>
<accession>A0ABT1P834</accession>
<dbReference type="RefSeq" id="WP_255925497.1">
    <property type="nucleotide sequence ID" value="NZ_JANFNH010000003.1"/>
</dbReference>
<dbReference type="SUPFAM" id="SSF48452">
    <property type="entry name" value="TPR-like"/>
    <property type="match status" value="2"/>
</dbReference>
<organism evidence="1 2">
    <name type="scientific">Streptantibioticus rubrisoli</name>
    <dbReference type="NCBI Taxonomy" id="1387313"/>
    <lineage>
        <taxon>Bacteria</taxon>
        <taxon>Bacillati</taxon>
        <taxon>Actinomycetota</taxon>
        <taxon>Actinomycetes</taxon>
        <taxon>Kitasatosporales</taxon>
        <taxon>Streptomycetaceae</taxon>
        <taxon>Streptantibioticus</taxon>
    </lineage>
</organism>
<dbReference type="SUPFAM" id="SSF52540">
    <property type="entry name" value="P-loop containing nucleoside triphosphate hydrolases"/>
    <property type="match status" value="1"/>
</dbReference>
<dbReference type="Proteomes" id="UP001206206">
    <property type="component" value="Unassembled WGS sequence"/>
</dbReference>
<dbReference type="Gene3D" id="3.40.50.300">
    <property type="entry name" value="P-loop containing nucleotide triphosphate hydrolases"/>
    <property type="match status" value="1"/>
</dbReference>
<dbReference type="Gene3D" id="1.25.40.10">
    <property type="entry name" value="Tetratricopeptide repeat domain"/>
    <property type="match status" value="1"/>
</dbReference>
<gene>
    <name evidence="1" type="ORF">NON19_05570</name>
</gene>
<comment type="caution">
    <text evidence="1">The sequence shown here is derived from an EMBL/GenBank/DDBJ whole genome shotgun (WGS) entry which is preliminary data.</text>
</comment>
<proteinExistence type="predicted"/>
<evidence type="ECO:0000313" key="2">
    <source>
        <dbReference type="Proteomes" id="UP001206206"/>
    </source>
</evidence>
<dbReference type="PANTHER" id="PTHR47691">
    <property type="entry name" value="REGULATOR-RELATED"/>
    <property type="match status" value="1"/>
</dbReference>
<name>A0ABT1P834_9ACTN</name>
<dbReference type="InterPro" id="IPR011990">
    <property type="entry name" value="TPR-like_helical_dom_sf"/>
</dbReference>